<dbReference type="Pfam" id="PF13489">
    <property type="entry name" value="Methyltransf_23"/>
    <property type="match status" value="1"/>
</dbReference>
<keyword evidence="1" id="KW-0808">Transferase</keyword>
<dbReference type="GO" id="GO:0008168">
    <property type="term" value="F:methyltransferase activity"/>
    <property type="evidence" value="ECO:0007669"/>
    <property type="project" value="UniProtKB-KW"/>
</dbReference>
<dbReference type="PANTHER" id="PTHR43861">
    <property type="entry name" value="TRANS-ACONITATE 2-METHYLTRANSFERASE-RELATED"/>
    <property type="match status" value="1"/>
</dbReference>
<dbReference type="Gene3D" id="3.40.50.150">
    <property type="entry name" value="Vaccinia Virus protein VP39"/>
    <property type="match status" value="1"/>
</dbReference>
<keyword evidence="2" id="KW-1185">Reference proteome</keyword>
<keyword evidence="1" id="KW-0489">Methyltransferase</keyword>
<organism evidence="1 2">
    <name type="scientific">Rhodocytophaga rosea</name>
    <dbReference type="NCBI Taxonomy" id="2704465"/>
    <lineage>
        <taxon>Bacteria</taxon>
        <taxon>Pseudomonadati</taxon>
        <taxon>Bacteroidota</taxon>
        <taxon>Cytophagia</taxon>
        <taxon>Cytophagales</taxon>
        <taxon>Rhodocytophagaceae</taxon>
        <taxon>Rhodocytophaga</taxon>
    </lineage>
</organism>
<name>A0A6C0GW41_9BACT</name>
<dbReference type="SUPFAM" id="SSF53335">
    <property type="entry name" value="S-adenosyl-L-methionine-dependent methyltransferases"/>
    <property type="match status" value="1"/>
</dbReference>
<reference evidence="1 2" key="1">
    <citation type="submission" date="2020-01" db="EMBL/GenBank/DDBJ databases">
        <authorList>
            <person name="Kim M.K."/>
        </authorList>
    </citation>
    <scope>NUCLEOTIDE SEQUENCE [LARGE SCALE GENOMIC DNA]</scope>
    <source>
        <strain evidence="1 2">172606-1</strain>
    </source>
</reference>
<dbReference type="CDD" id="cd02440">
    <property type="entry name" value="AdoMet_MTases"/>
    <property type="match status" value="1"/>
</dbReference>
<gene>
    <name evidence="1" type="ORF">GXP67_15295</name>
</gene>
<accession>A0A6C0GW41</accession>
<dbReference type="InterPro" id="IPR029063">
    <property type="entry name" value="SAM-dependent_MTases_sf"/>
</dbReference>
<dbReference type="Proteomes" id="UP000480178">
    <property type="component" value="Chromosome"/>
</dbReference>
<protein>
    <submittedName>
        <fullName evidence="1">Class I SAM-dependent methyltransferase</fullName>
    </submittedName>
</protein>
<dbReference type="KEGG" id="rhoz:GXP67_15295"/>
<dbReference type="GO" id="GO:0032259">
    <property type="term" value="P:methylation"/>
    <property type="evidence" value="ECO:0007669"/>
    <property type="project" value="UniProtKB-KW"/>
</dbReference>
<evidence type="ECO:0000313" key="1">
    <source>
        <dbReference type="EMBL" id="QHT72034.1"/>
    </source>
</evidence>
<proteinExistence type="predicted"/>
<sequence length="293" mass="34459">MMLEKIEKCPVCNSENYYMDIICKDYVISQEEFQIVKCQSCNFRFTNPRPGQQEIGKYYQSTDYISHQDDNEGVINKLYYIVKQKNLNSKLQLINDLYNKGSVLDIGCGTGSFLEICKKDGWITVGIEPDEKARKKAVQKTQGEVKENIYELPFQKFDIITMWHVLEHVHLLNETIEKIKQLLNENGKLIIAVPNRDSYDAKRFGTYWAAYDVPRHLYHFTQETLMQLMKKHQLKIFKVLPMKYDAYYISLMSLKHKYNQTRFVSAITTGLLSNKWAKKNNNNYSSLTYIFSK</sequence>
<evidence type="ECO:0000313" key="2">
    <source>
        <dbReference type="Proteomes" id="UP000480178"/>
    </source>
</evidence>
<dbReference type="EMBL" id="CP048222">
    <property type="protein sequence ID" value="QHT72034.1"/>
    <property type="molecule type" value="Genomic_DNA"/>
</dbReference>
<dbReference type="AlphaFoldDB" id="A0A6C0GW41"/>